<protein>
    <submittedName>
        <fullName evidence="4">Biotin biosynthesis protein BioC</fullName>
    </submittedName>
</protein>
<accession>A0A0U1NK65</accession>
<keyword evidence="1" id="KW-0489">Methyltransferase</keyword>
<evidence type="ECO:0000256" key="3">
    <source>
        <dbReference type="SAM" id="MobiDB-lite"/>
    </source>
</evidence>
<name>A0A0U1NK65_9RHOB</name>
<dbReference type="AlphaFoldDB" id="A0A0U1NK65"/>
<dbReference type="PANTHER" id="PTHR13090">
    <property type="entry name" value="ARGININE-HYDROXYLASE NDUFAF5, MITOCHONDRIAL"/>
    <property type="match status" value="1"/>
</dbReference>
<dbReference type="Gene3D" id="3.40.50.150">
    <property type="entry name" value="Vaccinia Virus protein VP39"/>
    <property type="match status" value="1"/>
</dbReference>
<evidence type="ECO:0000256" key="2">
    <source>
        <dbReference type="ARBA" id="ARBA00022679"/>
    </source>
</evidence>
<evidence type="ECO:0000256" key="1">
    <source>
        <dbReference type="ARBA" id="ARBA00022603"/>
    </source>
</evidence>
<evidence type="ECO:0000313" key="4">
    <source>
        <dbReference type="EMBL" id="CRK75122.1"/>
    </source>
</evidence>
<sequence length="246" mass="26968">MFLQQEAFDEISERLLGVKKSFTKTAVVTSWPDLWAHIVEGADVIHPDDTLRFADNGYDLIVHAMDLHWANDPVGQIVQCRNALKPDGLFLAACFGGQTLNELRSAIAEAESRVMGGLSPRVVPMGEVRDYGALLQRAGLALPVADTLTLPVSYSDTTALMIDLRKMGESNALTARTKKPTPKSVFDALETVYRQNFSDGERLIATFEIIFLAGWVPDASQQKPLKPGSAKMKLTDALRIPDGPKD</sequence>
<reference evidence="4 5" key="1">
    <citation type="submission" date="2015-04" db="EMBL/GenBank/DDBJ databases">
        <authorList>
            <person name="Syromyatnikov M.Y."/>
            <person name="Popov V.N."/>
        </authorList>
    </citation>
    <scope>NUCLEOTIDE SEQUENCE [LARGE SCALE GENOMIC DNA]</scope>
    <source>
        <strain evidence="4 5">CECT 5292</strain>
    </source>
</reference>
<keyword evidence="5" id="KW-1185">Reference proteome</keyword>
<dbReference type="InterPro" id="IPR029063">
    <property type="entry name" value="SAM-dependent_MTases_sf"/>
</dbReference>
<keyword evidence="2" id="KW-0808">Transferase</keyword>
<dbReference type="SUPFAM" id="SSF53335">
    <property type="entry name" value="S-adenosyl-L-methionine-dependent methyltransferases"/>
    <property type="match status" value="1"/>
</dbReference>
<feature type="region of interest" description="Disordered" evidence="3">
    <location>
        <begin position="222"/>
        <end position="246"/>
    </location>
</feature>
<dbReference type="GO" id="GO:0008168">
    <property type="term" value="F:methyltransferase activity"/>
    <property type="evidence" value="ECO:0007669"/>
    <property type="project" value="UniProtKB-KW"/>
</dbReference>
<dbReference type="EMBL" id="CVQV01000005">
    <property type="protein sequence ID" value="CRK75122.1"/>
    <property type="molecule type" value="Genomic_DNA"/>
</dbReference>
<dbReference type="STRING" id="282199.GCA_001049735_01164"/>
<proteinExistence type="predicted"/>
<dbReference type="PANTHER" id="PTHR13090:SF1">
    <property type="entry name" value="ARGININE-HYDROXYLASE NDUFAF5, MITOCHONDRIAL"/>
    <property type="match status" value="1"/>
</dbReference>
<dbReference type="Proteomes" id="UP000048949">
    <property type="component" value="Unassembled WGS sequence"/>
</dbReference>
<gene>
    <name evidence="4" type="ORF">NIG5292_01165</name>
</gene>
<dbReference type="InterPro" id="IPR050602">
    <property type="entry name" value="Malonyl-ACP_OMT"/>
</dbReference>
<evidence type="ECO:0000313" key="5">
    <source>
        <dbReference type="Proteomes" id="UP000048949"/>
    </source>
</evidence>
<dbReference type="GO" id="GO:0032259">
    <property type="term" value="P:methylation"/>
    <property type="evidence" value="ECO:0007669"/>
    <property type="project" value="UniProtKB-KW"/>
</dbReference>
<organism evidence="4 5">
    <name type="scientific">Nereida ignava</name>
    <dbReference type="NCBI Taxonomy" id="282199"/>
    <lineage>
        <taxon>Bacteria</taxon>
        <taxon>Pseudomonadati</taxon>
        <taxon>Pseudomonadota</taxon>
        <taxon>Alphaproteobacteria</taxon>
        <taxon>Rhodobacterales</taxon>
        <taxon>Roseobacteraceae</taxon>
        <taxon>Nereida</taxon>
    </lineage>
</organism>